<reference evidence="2" key="1">
    <citation type="submission" date="2015-01" db="EMBL/GenBank/DDBJ databases">
        <authorList>
            <person name="Aslett A.Martin."/>
            <person name="De Silva Nishadi"/>
        </authorList>
    </citation>
    <scope>NUCLEOTIDE SEQUENCE [LARGE SCALE GENOMIC DNA]</scope>
    <source>
        <strain evidence="2">UMC4404</strain>
    </source>
</reference>
<accession>A0A9P1P7X1</accession>
<evidence type="ECO:0000313" key="1">
    <source>
        <dbReference type="EMBL" id="CEN31363.1"/>
    </source>
</evidence>
<dbReference type="EMBL" id="CDNY01000001">
    <property type="protein sequence ID" value="CEN31363.1"/>
    <property type="molecule type" value="Genomic_DNA"/>
</dbReference>
<dbReference type="AlphaFoldDB" id="A0A9P1P7X1"/>
<gene>
    <name evidence="1" type="ORF">UMC4404_31951</name>
</gene>
<organism evidence="1 2">
    <name type="scientific">Paraclostridium sordellii</name>
    <name type="common">Clostridium sordellii</name>
    <dbReference type="NCBI Taxonomy" id="1505"/>
    <lineage>
        <taxon>Bacteria</taxon>
        <taxon>Bacillati</taxon>
        <taxon>Bacillota</taxon>
        <taxon>Clostridia</taxon>
        <taxon>Peptostreptococcales</taxon>
        <taxon>Peptostreptococcaceae</taxon>
        <taxon>Paraclostridium</taxon>
    </lineage>
</organism>
<name>A0A9P1P7X1_PARSO</name>
<evidence type="ECO:0000313" key="2">
    <source>
        <dbReference type="Proteomes" id="UP000049685"/>
    </source>
</evidence>
<proteinExistence type="predicted"/>
<dbReference type="Proteomes" id="UP000049685">
    <property type="component" value="Unassembled WGS sequence"/>
</dbReference>
<protein>
    <submittedName>
        <fullName evidence="1">Uncharacterized protein</fullName>
    </submittedName>
</protein>
<comment type="caution">
    <text evidence="1">The sequence shown here is derived from an EMBL/GenBank/DDBJ whole genome shotgun (WGS) entry which is preliminary data.</text>
</comment>
<sequence>MLKNKNYIGLFDILGGSSGKCGFTTLSKINPFL</sequence>